<organism evidence="2 3">
    <name type="scientific">Peribacillus deserti</name>
    <dbReference type="NCBI Taxonomy" id="673318"/>
    <lineage>
        <taxon>Bacteria</taxon>
        <taxon>Bacillati</taxon>
        <taxon>Bacillota</taxon>
        <taxon>Bacilli</taxon>
        <taxon>Bacillales</taxon>
        <taxon>Bacillaceae</taxon>
        <taxon>Peribacillus</taxon>
    </lineage>
</organism>
<keyword evidence="3" id="KW-1185">Reference proteome</keyword>
<accession>A0ABS2QEA4</accession>
<sequence length="58" mass="6026">MGDTNRKKGNHDPGTEGVEQPLMTTAGTDPGFDWDTDGNKLGAKPKIGGTAAGEKRPT</sequence>
<name>A0ABS2QEA4_9BACI</name>
<dbReference type="Proteomes" id="UP000823486">
    <property type="component" value="Unassembled WGS sequence"/>
</dbReference>
<dbReference type="EMBL" id="JAFBFI010000002">
    <property type="protein sequence ID" value="MBM7691422.1"/>
    <property type="molecule type" value="Genomic_DNA"/>
</dbReference>
<feature type="region of interest" description="Disordered" evidence="1">
    <location>
        <begin position="1"/>
        <end position="58"/>
    </location>
</feature>
<dbReference type="RefSeq" id="WP_204538893.1">
    <property type="nucleotide sequence ID" value="NZ_JAFBFI010000002.1"/>
</dbReference>
<evidence type="ECO:0000313" key="3">
    <source>
        <dbReference type="Proteomes" id="UP000823486"/>
    </source>
</evidence>
<reference evidence="2 3" key="1">
    <citation type="submission" date="2021-01" db="EMBL/GenBank/DDBJ databases">
        <title>Genomic Encyclopedia of Type Strains, Phase IV (KMG-IV): sequencing the most valuable type-strain genomes for metagenomic binning, comparative biology and taxonomic classification.</title>
        <authorList>
            <person name="Goeker M."/>
        </authorList>
    </citation>
    <scope>NUCLEOTIDE SEQUENCE [LARGE SCALE GENOMIC DNA]</scope>
    <source>
        <strain evidence="2 3">DSM 105482</strain>
    </source>
</reference>
<evidence type="ECO:0000313" key="2">
    <source>
        <dbReference type="EMBL" id="MBM7691422.1"/>
    </source>
</evidence>
<gene>
    <name evidence="2" type="ORF">JOC77_000827</name>
</gene>
<proteinExistence type="predicted"/>
<protein>
    <submittedName>
        <fullName evidence="2">Uncharacterized protein</fullName>
    </submittedName>
</protein>
<feature type="compositionally biased region" description="Basic and acidic residues" evidence="1">
    <location>
        <begin position="1"/>
        <end position="14"/>
    </location>
</feature>
<comment type="caution">
    <text evidence="2">The sequence shown here is derived from an EMBL/GenBank/DDBJ whole genome shotgun (WGS) entry which is preliminary data.</text>
</comment>
<evidence type="ECO:0000256" key="1">
    <source>
        <dbReference type="SAM" id="MobiDB-lite"/>
    </source>
</evidence>